<dbReference type="Gene3D" id="3.10.129.10">
    <property type="entry name" value="Hotdog Thioesterase"/>
    <property type="match status" value="1"/>
</dbReference>
<proteinExistence type="predicted"/>
<dbReference type="SUPFAM" id="SSF54637">
    <property type="entry name" value="Thioesterase/thiol ester dehydrase-isomerase"/>
    <property type="match status" value="1"/>
</dbReference>
<dbReference type="PATRIC" id="fig|1300342.3.peg.2264"/>
<dbReference type="KEGG" id="dko:I596_2321"/>
<gene>
    <name evidence="2" type="ORF">I596_2321</name>
</gene>
<dbReference type="Proteomes" id="UP000076830">
    <property type="component" value="Chromosome"/>
</dbReference>
<dbReference type="CDD" id="cd00586">
    <property type="entry name" value="4HBT"/>
    <property type="match status" value="1"/>
</dbReference>
<dbReference type="GO" id="GO:0047617">
    <property type="term" value="F:fatty acyl-CoA hydrolase activity"/>
    <property type="evidence" value="ECO:0007669"/>
    <property type="project" value="TreeGrafter"/>
</dbReference>
<dbReference type="PANTHER" id="PTHR31793">
    <property type="entry name" value="4-HYDROXYBENZOYL-COA THIOESTERASE FAMILY MEMBER"/>
    <property type="match status" value="1"/>
</dbReference>
<evidence type="ECO:0000313" key="2">
    <source>
        <dbReference type="EMBL" id="ANB18331.1"/>
    </source>
</evidence>
<keyword evidence="3" id="KW-1185">Reference proteome</keyword>
<dbReference type="OrthoDB" id="9799036at2"/>
<evidence type="ECO:0000256" key="1">
    <source>
        <dbReference type="SAM" id="MobiDB-lite"/>
    </source>
</evidence>
<dbReference type="AlphaFoldDB" id="A0A160DVY5"/>
<dbReference type="EMBL" id="CP015249">
    <property type="protein sequence ID" value="ANB18331.1"/>
    <property type="molecule type" value="Genomic_DNA"/>
</dbReference>
<accession>A0A160DVY5</accession>
<feature type="region of interest" description="Disordered" evidence="1">
    <location>
        <begin position="1"/>
        <end position="31"/>
    </location>
</feature>
<dbReference type="RefSeq" id="WP_083965516.1">
    <property type="nucleotide sequence ID" value="NZ_CP015249.1"/>
</dbReference>
<name>A0A160DVY5_9GAMM</name>
<dbReference type="STRING" id="1300342.I596_2321"/>
<protein>
    <submittedName>
        <fullName evidence="2">Thioesterase superfamily protein</fullName>
    </submittedName>
</protein>
<organism evidence="2 3">
    <name type="scientific">Dokdonella koreensis DS-123</name>
    <dbReference type="NCBI Taxonomy" id="1300342"/>
    <lineage>
        <taxon>Bacteria</taxon>
        <taxon>Pseudomonadati</taxon>
        <taxon>Pseudomonadota</taxon>
        <taxon>Gammaproteobacteria</taxon>
        <taxon>Lysobacterales</taxon>
        <taxon>Rhodanobacteraceae</taxon>
        <taxon>Dokdonella</taxon>
    </lineage>
</organism>
<sequence>MNRSRKKPAAAPAEPPPPETVPVPAGRAETGGEGGTCLGAFPIALRWRDLDAFNHVNNGNFLTFLEEARLRWLSGVEGPWFDEHSMPVVAAIQVNYRRQLGWPAEIDVELYCERVGRSSLTIGHRIVARTDHTLYVDGHVVVVWIDPADGRSTPLPAAILTACEHAGRDG</sequence>
<dbReference type="PANTHER" id="PTHR31793:SF24">
    <property type="entry name" value="LONG-CHAIN ACYL-COA THIOESTERASE FADM"/>
    <property type="match status" value="1"/>
</dbReference>
<evidence type="ECO:0000313" key="3">
    <source>
        <dbReference type="Proteomes" id="UP000076830"/>
    </source>
</evidence>
<dbReference type="InterPro" id="IPR029069">
    <property type="entry name" value="HotDog_dom_sf"/>
</dbReference>
<dbReference type="InterPro" id="IPR050563">
    <property type="entry name" value="4-hydroxybenzoyl-CoA_TE"/>
</dbReference>
<dbReference type="Pfam" id="PF13279">
    <property type="entry name" value="4HBT_2"/>
    <property type="match status" value="1"/>
</dbReference>
<reference evidence="2 3" key="1">
    <citation type="submission" date="2016-04" db="EMBL/GenBank/DDBJ databases">
        <title>Complete genome sequence of Dokdonella koreensis DS-123T.</title>
        <authorList>
            <person name="Kim J.F."/>
            <person name="Lee H."/>
            <person name="Kwak M.-J."/>
        </authorList>
    </citation>
    <scope>NUCLEOTIDE SEQUENCE [LARGE SCALE GENOMIC DNA]</scope>
    <source>
        <strain evidence="2 3">DS-123</strain>
    </source>
</reference>